<evidence type="ECO:0000256" key="1">
    <source>
        <dbReference type="SAM" id="MobiDB-lite"/>
    </source>
</evidence>
<accession>A0ABD2FF15</accession>
<proteinExistence type="predicted"/>
<evidence type="ECO:0000313" key="2">
    <source>
        <dbReference type="EMBL" id="KAL3040330.1"/>
    </source>
</evidence>
<protein>
    <submittedName>
        <fullName evidence="2">Uncharacterized protein</fullName>
    </submittedName>
</protein>
<reference evidence="2 3" key="2">
    <citation type="journal article" date="2024" name="G3 (Bethesda)">
        <title>The genome of the cryopelagic Antarctic bald notothen, Trematomus borchgrevinki.</title>
        <authorList>
            <person name="Rayamajhi N."/>
            <person name="Rivera-Colon A.G."/>
            <person name="Minhas B.F."/>
            <person name="Cheng C.C."/>
            <person name="Catchen J.M."/>
        </authorList>
    </citation>
    <scope>NUCLEOTIDE SEQUENCE [LARGE SCALE GENOMIC DNA]</scope>
    <source>
        <strain evidence="2">AGRC-2024</strain>
    </source>
</reference>
<organism evidence="2 3">
    <name type="scientific">Pagothenia borchgrevinki</name>
    <name type="common">Bald rockcod</name>
    <name type="synonym">Trematomus borchgrevinki</name>
    <dbReference type="NCBI Taxonomy" id="8213"/>
    <lineage>
        <taxon>Eukaryota</taxon>
        <taxon>Metazoa</taxon>
        <taxon>Chordata</taxon>
        <taxon>Craniata</taxon>
        <taxon>Vertebrata</taxon>
        <taxon>Euteleostomi</taxon>
        <taxon>Actinopterygii</taxon>
        <taxon>Neopterygii</taxon>
        <taxon>Teleostei</taxon>
        <taxon>Neoteleostei</taxon>
        <taxon>Acanthomorphata</taxon>
        <taxon>Eupercaria</taxon>
        <taxon>Perciformes</taxon>
        <taxon>Notothenioidei</taxon>
        <taxon>Nototheniidae</taxon>
        <taxon>Pagothenia</taxon>
    </lineage>
</organism>
<keyword evidence="3" id="KW-1185">Reference proteome</keyword>
<dbReference type="AlphaFoldDB" id="A0ABD2FF15"/>
<reference evidence="2 3" key="1">
    <citation type="journal article" date="2022" name="G3 (Bethesda)">
        <title>Evaluating Illumina-, Nanopore-, and PacBio-based genome assembly strategies with the bald notothen, Trematomus borchgrevinki.</title>
        <authorList>
            <person name="Rayamajhi N."/>
            <person name="Cheng C.C."/>
            <person name="Catchen J.M."/>
        </authorList>
    </citation>
    <scope>NUCLEOTIDE SEQUENCE [LARGE SCALE GENOMIC DNA]</scope>
    <source>
        <strain evidence="2">AGRC-2024</strain>
    </source>
</reference>
<comment type="caution">
    <text evidence="2">The sequence shown here is derived from an EMBL/GenBank/DDBJ whole genome shotgun (WGS) entry which is preliminary data.</text>
</comment>
<feature type="compositionally biased region" description="Gly residues" evidence="1">
    <location>
        <begin position="1"/>
        <end position="10"/>
    </location>
</feature>
<feature type="compositionally biased region" description="Low complexity" evidence="1">
    <location>
        <begin position="76"/>
        <end position="90"/>
    </location>
</feature>
<dbReference type="EMBL" id="JBIYXZ010002090">
    <property type="protein sequence ID" value="KAL3040330.1"/>
    <property type="molecule type" value="Genomic_DNA"/>
</dbReference>
<gene>
    <name evidence="2" type="ORF">OYC64_011376</name>
</gene>
<sequence>MPFQQGGAGGAEKDDRKGALLSSSPPTRRFFHRASFNQCSPGHPKTNQSVSPPQEESPPKTARRMSFSGIFRSRDSNQQPSSSSSSSLRQYETVQPQQERKGQKSSLQPLLPSPPPRLSPFRRRCFS</sequence>
<feature type="region of interest" description="Disordered" evidence="1">
    <location>
        <begin position="1"/>
        <end position="127"/>
    </location>
</feature>
<name>A0ABD2FF15_PAGBO</name>
<dbReference type="Proteomes" id="UP001619887">
    <property type="component" value="Unassembled WGS sequence"/>
</dbReference>
<evidence type="ECO:0000313" key="3">
    <source>
        <dbReference type="Proteomes" id="UP001619887"/>
    </source>
</evidence>